<dbReference type="GeneID" id="71986934"/>
<reference evidence="1" key="2">
    <citation type="journal article" date="2022" name="Microb. Genom.">
        <title>A chromosome-scale genome assembly of the tomato pathogen Cladosporium fulvum reveals a compartmentalized genome architecture and the presence of a dispensable chromosome.</title>
        <authorList>
            <person name="Zaccaron A.Z."/>
            <person name="Chen L.H."/>
            <person name="Samaras A."/>
            <person name="Stergiopoulos I."/>
        </authorList>
    </citation>
    <scope>NUCLEOTIDE SEQUENCE</scope>
    <source>
        <strain evidence="1">Race5_Kim</strain>
    </source>
</reference>
<proteinExistence type="predicted"/>
<gene>
    <name evidence="1" type="ORF">CLAFUR5_07056</name>
</gene>
<evidence type="ECO:0000313" key="1">
    <source>
        <dbReference type="EMBL" id="UJO18934.1"/>
    </source>
</evidence>
<dbReference type="RefSeq" id="XP_047763300.1">
    <property type="nucleotide sequence ID" value="XM_047906204.1"/>
</dbReference>
<sequence length="135" mass="15403">MPSPTPQVQEQYTAIVSTMYGLSVKPETIGTPLDRYQEKPQKLCMTPVKHKVTSVQTPVTRLPDLAKDHNKTRDVLRQRHATALQAEYSNALTPHTATLYKDYTAVLHAEMYRPDTDEPNWELVMAMEKAIARHE</sequence>
<keyword evidence="2" id="KW-1185">Reference proteome</keyword>
<organism evidence="1 2">
    <name type="scientific">Passalora fulva</name>
    <name type="common">Tomato leaf mold</name>
    <name type="synonym">Cladosporium fulvum</name>
    <dbReference type="NCBI Taxonomy" id="5499"/>
    <lineage>
        <taxon>Eukaryota</taxon>
        <taxon>Fungi</taxon>
        <taxon>Dikarya</taxon>
        <taxon>Ascomycota</taxon>
        <taxon>Pezizomycotina</taxon>
        <taxon>Dothideomycetes</taxon>
        <taxon>Dothideomycetidae</taxon>
        <taxon>Mycosphaerellales</taxon>
        <taxon>Mycosphaerellaceae</taxon>
        <taxon>Fulvia</taxon>
    </lineage>
</organism>
<reference evidence="1" key="1">
    <citation type="submission" date="2021-12" db="EMBL/GenBank/DDBJ databases">
        <authorList>
            <person name="Zaccaron A."/>
            <person name="Stergiopoulos I."/>
        </authorList>
    </citation>
    <scope>NUCLEOTIDE SEQUENCE</scope>
    <source>
        <strain evidence="1">Race5_Kim</strain>
    </source>
</reference>
<name>A0A9Q8PAL1_PASFU</name>
<evidence type="ECO:0000313" key="2">
    <source>
        <dbReference type="Proteomes" id="UP000756132"/>
    </source>
</evidence>
<accession>A0A9Q8PAL1</accession>
<dbReference type="Proteomes" id="UP000756132">
    <property type="component" value="Chromosome 6"/>
</dbReference>
<dbReference type="KEGG" id="ffu:CLAFUR5_07056"/>
<dbReference type="EMBL" id="CP090168">
    <property type="protein sequence ID" value="UJO18934.1"/>
    <property type="molecule type" value="Genomic_DNA"/>
</dbReference>
<protein>
    <submittedName>
        <fullName evidence="1">Uncharacterized protein</fullName>
    </submittedName>
</protein>
<dbReference type="AlphaFoldDB" id="A0A9Q8PAL1"/>